<evidence type="ECO:0000256" key="1">
    <source>
        <dbReference type="SAM" id="MobiDB-lite"/>
    </source>
</evidence>
<dbReference type="Proteomes" id="UP001620645">
    <property type="component" value="Unassembled WGS sequence"/>
</dbReference>
<feature type="compositionally biased region" description="Basic and acidic residues" evidence="1">
    <location>
        <begin position="92"/>
        <end position="103"/>
    </location>
</feature>
<dbReference type="AlphaFoldDB" id="A0ABD2K3U2"/>
<sequence>MMMGLSSLKRHFPPVLKWAQTEGALSLPPVKNPSLPRHPPPHPPQEIPLFRTGTSKAKTEKERDMYLNDENEWEKVKKIEKKGMIGQKKKTAPTERDKGKAEGGGENDDDR</sequence>
<keyword evidence="3" id="KW-1185">Reference proteome</keyword>
<feature type="compositionally biased region" description="Basic and acidic residues" evidence="1">
    <location>
        <begin position="57"/>
        <end position="66"/>
    </location>
</feature>
<organism evidence="2 3">
    <name type="scientific">Heterodera schachtii</name>
    <name type="common">Sugarbeet cyst nematode worm</name>
    <name type="synonym">Tylenchus schachtii</name>
    <dbReference type="NCBI Taxonomy" id="97005"/>
    <lineage>
        <taxon>Eukaryota</taxon>
        <taxon>Metazoa</taxon>
        <taxon>Ecdysozoa</taxon>
        <taxon>Nematoda</taxon>
        <taxon>Chromadorea</taxon>
        <taxon>Rhabditida</taxon>
        <taxon>Tylenchina</taxon>
        <taxon>Tylenchomorpha</taxon>
        <taxon>Tylenchoidea</taxon>
        <taxon>Heteroderidae</taxon>
        <taxon>Heteroderinae</taxon>
        <taxon>Heterodera</taxon>
    </lineage>
</organism>
<protein>
    <submittedName>
        <fullName evidence="2">Uncharacterized protein</fullName>
    </submittedName>
</protein>
<feature type="region of interest" description="Disordered" evidence="1">
    <location>
        <begin position="27"/>
        <end position="111"/>
    </location>
</feature>
<reference evidence="2 3" key="1">
    <citation type="submission" date="2024-10" db="EMBL/GenBank/DDBJ databases">
        <authorList>
            <person name="Kim D."/>
        </authorList>
    </citation>
    <scope>NUCLEOTIDE SEQUENCE [LARGE SCALE GENOMIC DNA]</scope>
    <source>
        <strain evidence="2">Taebaek</strain>
    </source>
</reference>
<proteinExistence type="predicted"/>
<gene>
    <name evidence="2" type="ORF">niasHS_003922</name>
</gene>
<evidence type="ECO:0000313" key="2">
    <source>
        <dbReference type="EMBL" id="KAL3097474.1"/>
    </source>
</evidence>
<evidence type="ECO:0000313" key="3">
    <source>
        <dbReference type="Proteomes" id="UP001620645"/>
    </source>
</evidence>
<comment type="caution">
    <text evidence="2">The sequence shown here is derived from an EMBL/GenBank/DDBJ whole genome shotgun (WGS) entry which is preliminary data.</text>
</comment>
<dbReference type="EMBL" id="JBICCN010000054">
    <property type="protein sequence ID" value="KAL3097474.1"/>
    <property type="molecule type" value="Genomic_DNA"/>
</dbReference>
<feature type="compositionally biased region" description="Pro residues" evidence="1">
    <location>
        <begin position="36"/>
        <end position="46"/>
    </location>
</feature>
<accession>A0ABD2K3U2</accession>
<feature type="compositionally biased region" description="Basic and acidic residues" evidence="1">
    <location>
        <begin position="73"/>
        <end position="83"/>
    </location>
</feature>
<name>A0ABD2K3U2_HETSC</name>